<comment type="caution">
    <text evidence="4">The sequence shown here is derived from an EMBL/GenBank/DDBJ whole genome shotgun (WGS) entry which is preliminary data.</text>
</comment>
<feature type="compositionally biased region" description="Low complexity" evidence="1">
    <location>
        <begin position="502"/>
        <end position="515"/>
    </location>
</feature>
<keyword evidence="2" id="KW-0812">Transmembrane</keyword>
<proteinExistence type="predicted"/>
<gene>
    <name evidence="4" type="ORF">PM001_LOCUS5721</name>
</gene>
<reference evidence="4" key="1">
    <citation type="submission" date="2024-01" db="EMBL/GenBank/DDBJ databases">
        <authorList>
            <person name="Webb A."/>
        </authorList>
    </citation>
    <scope>NUCLEOTIDE SEQUENCE</scope>
    <source>
        <strain evidence="4">Pm1</strain>
    </source>
</reference>
<dbReference type="EMBL" id="CAKLBY020000047">
    <property type="protein sequence ID" value="CAK7918081.1"/>
    <property type="molecule type" value="Genomic_DNA"/>
</dbReference>
<protein>
    <submittedName>
        <fullName evidence="4">Uncharacterized protein</fullName>
    </submittedName>
</protein>
<feature type="compositionally biased region" description="Low complexity" evidence="1">
    <location>
        <begin position="526"/>
        <end position="540"/>
    </location>
</feature>
<feature type="signal peptide" evidence="3">
    <location>
        <begin position="1"/>
        <end position="16"/>
    </location>
</feature>
<feature type="compositionally biased region" description="Polar residues" evidence="1">
    <location>
        <begin position="485"/>
        <end position="497"/>
    </location>
</feature>
<evidence type="ECO:0000256" key="3">
    <source>
        <dbReference type="SAM" id="SignalP"/>
    </source>
</evidence>
<dbReference type="Proteomes" id="UP001162060">
    <property type="component" value="Unassembled WGS sequence"/>
</dbReference>
<evidence type="ECO:0000256" key="2">
    <source>
        <dbReference type="SAM" id="Phobius"/>
    </source>
</evidence>
<dbReference type="AlphaFoldDB" id="A0AAV1TDK4"/>
<name>A0AAV1TDK4_9STRA</name>
<feature type="compositionally biased region" description="Low complexity" evidence="1">
    <location>
        <begin position="562"/>
        <end position="583"/>
    </location>
</feature>
<evidence type="ECO:0000313" key="4">
    <source>
        <dbReference type="EMBL" id="CAK7918081.1"/>
    </source>
</evidence>
<evidence type="ECO:0000313" key="5">
    <source>
        <dbReference type="Proteomes" id="UP001162060"/>
    </source>
</evidence>
<keyword evidence="2" id="KW-1133">Transmembrane helix</keyword>
<organism evidence="4 5">
    <name type="scientific">Peronospora matthiolae</name>
    <dbReference type="NCBI Taxonomy" id="2874970"/>
    <lineage>
        <taxon>Eukaryota</taxon>
        <taxon>Sar</taxon>
        <taxon>Stramenopiles</taxon>
        <taxon>Oomycota</taxon>
        <taxon>Peronosporomycetes</taxon>
        <taxon>Peronosporales</taxon>
        <taxon>Peronosporaceae</taxon>
        <taxon>Peronospora</taxon>
    </lineage>
</organism>
<evidence type="ECO:0000256" key="1">
    <source>
        <dbReference type="SAM" id="MobiDB-lite"/>
    </source>
</evidence>
<sequence>MRSAAAVLGLALGVSSQSTAGRSSEAAACDAQGAQPVHVVGVGGTFCVQVRPCEGVVFGEGFSCPLMGQRDVLGETELPTDSCCAVVDSDSGALGCVLVREGEAGDAVCLWSRVEEGARVSQRRRRRWRFPADATRTDDVTGTRGEAFEATDAAPPAVSLSMATLPEAAEDRALEPETGDQVASAVGLTVAPVVTSTISTVTTATAPVVTTTPATVAATTYTPAGPNSGEVTVATVGTTASPGTILAATSDPVASAPVAASAIPMLTIPAPSVVTSTTPAINPAAIATVPEPKSFSGVSPVPVTSLPELSSMSDSIDEIVQPELSSMSDSADVMILPDLSSMSGSTDVVILPELSSMSGSTDADLVLTPTSSPSPATLPPFTAMLSSQSGSGLAGVPTVISTVNATSMQPSTTPPSPTPVLERNSTTPTPPPPTLIVSGSSSGSDDSDDSGSFPEGSIASTPRPGFAIMSMEFSSSGSGDYPEIESTSVPAETTGSVDGSRAAAVSANVNDSSVSPPWLVDEGLESDASSASIDVSDSWSPTSKSRGADSLDNGDSSAESLSGEVGRPGSSSSGSGFLPPLSTTPPLLFPSSGSLKTAHLPPSESASPNGVLVLAPIMDHGGDSVNPPISGGSQFPVNGEEIRGSDESSAADTQTIMFIIIGCIVAAALVFGAVWLRPKRASSVDISNLREPPEPMDTSYLYVESEPAGPYDASSTPRVINGYDRMDVRGSNEYFSA</sequence>
<feature type="chain" id="PRO_5043662488" evidence="3">
    <location>
        <begin position="17"/>
        <end position="737"/>
    </location>
</feature>
<feature type="region of interest" description="Disordered" evidence="1">
    <location>
        <begin position="406"/>
        <end position="583"/>
    </location>
</feature>
<feature type="transmembrane region" description="Helical" evidence="2">
    <location>
        <begin position="656"/>
        <end position="676"/>
    </location>
</feature>
<keyword evidence="3" id="KW-0732">Signal</keyword>
<keyword evidence="2" id="KW-0472">Membrane</keyword>
<accession>A0AAV1TDK4</accession>